<dbReference type="Gene3D" id="3.40.830.10">
    <property type="entry name" value="LigB-like"/>
    <property type="match status" value="1"/>
</dbReference>
<keyword evidence="3" id="KW-1185">Reference proteome</keyword>
<dbReference type="InterPro" id="IPR034938">
    <property type="entry name" value="3MGA_Dioxygenase"/>
</dbReference>
<evidence type="ECO:0000259" key="1">
    <source>
        <dbReference type="Pfam" id="PF02900"/>
    </source>
</evidence>
<reference evidence="3" key="1">
    <citation type="journal article" date="2019" name="Int. J. Syst. Evol. Microbiol.">
        <title>The Global Catalogue of Microorganisms (GCM) 10K type strain sequencing project: providing services to taxonomists for standard genome sequencing and annotation.</title>
        <authorList>
            <consortium name="The Broad Institute Genomics Platform"/>
            <consortium name="The Broad Institute Genome Sequencing Center for Infectious Disease"/>
            <person name="Wu L."/>
            <person name="Ma J."/>
        </authorList>
    </citation>
    <scope>NUCLEOTIDE SEQUENCE [LARGE SCALE GENOMIC DNA]</scope>
    <source>
        <strain evidence="3">JCM 3369</strain>
    </source>
</reference>
<evidence type="ECO:0000313" key="3">
    <source>
        <dbReference type="Proteomes" id="UP001596380"/>
    </source>
</evidence>
<gene>
    <name evidence="2" type="ORF">ACFQKB_22740</name>
</gene>
<dbReference type="InterPro" id="IPR004183">
    <property type="entry name" value="Xdiol_dOase_suB"/>
</dbReference>
<comment type="caution">
    <text evidence="2">The sequence shown here is derived from an EMBL/GenBank/DDBJ whole genome shotgun (WGS) entry which is preliminary data.</text>
</comment>
<protein>
    <recommendedName>
        <fullName evidence="1">Extradiol ring-cleavage dioxygenase class III enzyme subunit B domain-containing protein</fullName>
    </recommendedName>
</protein>
<dbReference type="Proteomes" id="UP001596380">
    <property type="component" value="Unassembled WGS sequence"/>
</dbReference>
<dbReference type="CDD" id="cd07366">
    <property type="entry name" value="3MGA_Dioxygenase"/>
    <property type="match status" value="1"/>
</dbReference>
<accession>A0ABW2CPL7</accession>
<proteinExistence type="predicted"/>
<dbReference type="Pfam" id="PF02900">
    <property type="entry name" value="LigB"/>
    <property type="match status" value="1"/>
</dbReference>
<dbReference type="RefSeq" id="WP_160822410.1">
    <property type="nucleotide sequence ID" value="NZ_JBHSXE010000001.1"/>
</dbReference>
<organism evidence="2 3">
    <name type="scientific">Actinomadura yumaensis</name>
    <dbReference type="NCBI Taxonomy" id="111807"/>
    <lineage>
        <taxon>Bacteria</taxon>
        <taxon>Bacillati</taxon>
        <taxon>Actinomycetota</taxon>
        <taxon>Actinomycetes</taxon>
        <taxon>Streptosporangiales</taxon>
        <taxon>Thermomonosporaceae</taxon>
        <taxon>Actinomadura</taxon>
    </lineage>
</organism>
<sequence length="342" mass="37606">MAADIVVAVGTSHGPQLKTPPERWGERAVFDRRNEALAFRRKDYAYADLAARREDFGPQTEPEAQRRRYEASQRALDELGGVVRAARPDVLVIVSSDHKEIFGDDSLPPFAVYWGETVGHVPFTQEHLDAMAPGLAAAAQGDVPDRPMERPCHPALATHVIKHTMRAGFDVSASKELPAGRYGNHGIPHGWGFVYQRILGQDCEIPMVPVFVNTFWEPNPPSARRCHRFGQALGAAIRSFPDGLRVGVVASGGLSHFVIDEDLDRAFIGALMDADDEYLCRLDGELLRSGTSELRNWITVAGALEGTGLRPRLVDYQPCYRTEAGTGNAMGFMAWEPEEGTT</sequence>
<feature type="domain" description="Extradiol ring-cleavage dioxygenase class III enzyme subunit B" evidence="1">
    <location>
        <begin position="63"/>
        <end position="313"/>
    </location>
</feature>
<evidence type="ECO:0000313" key="2">
    <source>
        <dbReference type="EMBL" id="MFC6882591.1"/>
    </source>
</evidence>
<name>A0ABW2CPL7_9ACTN</name>
<dbReference type="SUPFAM" id="SSF53213">
    <property type="entry name" value="LigB-like"/>
    <property type="match status" value="1"/>
</dbReference>
<dbReference type="EMBL" id="JBHSXS010000014">
    <property type="protein sequence ID" value="MFC6882591.1"/>
    <property type="molecule type" value="Genomic_DNA"/>
</dbReference>